<dbReference type="InterPro" id="IPR036568">
    <property type="entry name" value="GGCT-like_sf"/>
</dbReference>
<protein>
    <submittedName>
        <fullName evidence="3">Gamma-glutamylcyclotransferase</fullName>
    </submittedName>
</protein>
<evidence type="ECO:0000313" key="3">
    <source>
        <dbReference type="EMBL" id="QJF50067.1"/>
    </source>
</evidence>
<dbReference type="AlphaFoldDB" id="A0A858SQ02"/>
<dbReference type="InterPro" id="IPR009288">
    <property type="entry name" value="AIG2-like_dom"/>
</dbReference>
<dbReference type="Pfam" id="PF06094">
    <property type="entry name" value="GGACT"/>
    <property type="match status" value="1"/>
</dbReference>
<name>A0A858SQ02_9RHOB</name>
<sequence length="196" mass="22143">MSDPYFFGYGSLVNTRTHNYPDPQPATLKGWRRAWVATPRFGVVLLTGVPAPDHKIDGLIAQVPDADWGALDAREAGYDRLAAHKDITHSHSAEPEIAVYAVNSDNFLERESHIILLSYLDVVIQGFNEVYGEDGVRRFFDTTDGWETPILNDREDPQYPRHQTLSDAERGLVDENLERLSAQVQERHEASLPPDF</sequence>
<feature type="region of interest" description="Disordered" evidence="1">
    <location>
        <begin position="149"/>
        <end position="172"/>
    </location>
</feature>
<evidence type="ECO:0000313" key="4">
    <source>
        <dbReference type="Proteomes" id="UP000503308"/>
    </source>
</evidence>
<dbReference type="RefSeq" id="WP_169639291.1">
    <property type="nucleotide sequence ID" value="NZ_CP048788.1"/>
</dbReference>
<accession>A0A858SQ02</accession>
<evidence type="ECO:0000256" key="1">
    <source>
        <dbReference type="SAM" id="MobiDB-lite"/>
    </source>
</evidence>
<dbReference type="Proteomes" id="UP000503308">
    <property type="component" value="Chromosome"/>
</dbReference>
<dbReference type="CDD" id="cd06661">
    <property type="entry name" value="GGCT_like"/>
    <property type="match status" value="1"/>
</dbReference>
<keyword evidence="3" id="KW-0808">Transferase</keyword>
<evidence type="ECO:0000259" key="2">
    <source>
        <dbReference type="Pfam" id="PF06094"/>
    </source>
</evidence>
<organism evidence="3 4">
    <name type="scientific">Roseobacter ponti</name>
    <dbReference type="NCBI Taxonomy" id="1891787"/>
    <lineage>
        <taxon>Bacteria</taxon>
        <taxon>Pseudomonadati</taxon>
        <taxon>Pseudomonadota</taxon>
        <taxon>Alphaproteobacteria</taxon>
        <taxon>Rhodobacterales</taxon>
        <taxon>Roseobacteraceae</taxon>
        <taxon>Roseobacter</taxon>
    </lineage>
</organism>
<proteinExistence type="predicted"/>
<gene>
    <name evidence="3" type="ORF">G3256_02230</name>
</gene>
<dbReference type="EMBL" id="CP048788">
    <property type="protein sequence ID" value="QJF50067.1"/>
    <property type="molecule type" value="Genomic_DNA"/>
</dbReference>
<dbReference type="Gene3D" id="3.10.490.10">
    <property type="entry name" value="Gamma-glutamyl cyclotransferase-like"/>
    <property type="match status" value="1"/>
</dbReference>
<keyword evidence="4" id="KW-1185">Reference proteome</keyword>
<dbReference type="InterPro" id="IPR013024">
    <property type="entry name" value="GGCT-like"/>
</dbReference>
<dbReference type="KEGG" id="rpon:G3256_02230"/>
<dbReference type="SUPFAM" id="SSF110857">
    <property type="entry name" value="Gamma-glutamyl cyclotransferase-like"/>
    <property type="match status" value="1"/>
</dbReference>
<feature type="domain" description="Gamma-glutamylcyclotransferase AIG2-like" evidence="2">
    <location>
        <begin position="7"/>
        <end position="104"/>
    </location>
</feature>
<dbReference type="GO" id="GO:0016740">
    <property type="term" value="F:transferase activity"/>
    <property type="evidence" value="ECO:0007669"/>
    <property type="project" value="UniProtKB-KW"/>
</dbReference>
<reference evidence="3 4" key="1">
    <citation type="submission" date="2020-02" db="EMBL/GenBank/DDBJ databases">
        <title>Genome sequence of Roseobacter ponti.</title>
        <authorList>
            <person name="Hollensteiner J."/>
            <person name="Schneider D."/>
            <person name="Poehlein A."/>
            <person name="Daniel R."/>
        </authorList>
    </citation>
    <scope>NUCLEOTIDE SEQUENCE [LARGE SCALE GENOMIC DNA]</scope>
    <source>
        <strain evidence="3 4">DSM 106830</strain>
    </source>
</reference>